<name>A0A9P6K7D2_9FUNG</name>
<feature type="region of interest" description="Disordered" evidence="1">
    <location>
        <begin position="139"/>
        <end position="164"/>
    </location>
</feature>
<dbReference type="Proteomes" id="UP000780801">
    <property type="component" value="Unassembled WGS sequence"/>
</dbReference>
<dbReference type="AlphaFoldDB" id="A0A9P6K7D2"/>
<protein>
    <submittedName>
        <fullName evidence="2">Uncharacterized protein</fullName>
    </submittedName>
</protein>
<organism evidence="2 3">
    <name type="scientific">Lunasporangiospora selenospora</name>
    <dbReference type="NCBI Taxonomy" id="979761"/>
    <lineage>
        <taxon>Eukaryota</taxon>
        <taxon>Fungi</taxon>
        <taxon>Fungi incertae sedis</taxon>
        <taxon>Mucoromycota</taxon>
        <taxon>Mortierellomycotina</taxon>
        <taxon>Mortierellomycetes</taxon>
        <taxon>Mortierellales</taxon>
        <taxon>Mortierellaceae</taxon>
        <taxon>Lunasporangiospora</taxon>
    </lineage>
</organism>
<evidence type="ECO:0000313" key="2">
    <source>
        <dbReference type="EMBL" id="KAF9550444.1"/>
    </source>
</evidence>
<reference evidence="2" key="1">
    <citation type="journal article" date="2020" name="Fungal Divers.">
        <title>Resolving the Mortierellaceae phylogeny through synthesis of multi-gene phylogenetics and phylogenomics.</title>
        <authorList>
            <person name="Vandepol N."/>
            <person name="Liber J."/>
            <person name="Desiro A."/>
            <person name="Na H."/>
            <person name="Kennedy M."/>
            <person name="Barry K."/>
            <person name="Grigoriev I.V."/>
            <person name="Miller A.N."/>
            <person name="O'Donnell K."/>
            <person name="Stajich J.E."/>
            <person name="Bonito G."/>
        </authorList>
    </citation>
    <scope>NUCLEOTIDE SEQUENCE</scope>
    <source>
        <strain evidence="2">KOD1015</strain>
    </source>
</reference>
<evidence type="ECO:0000256" key="1">
    <source>
        <dbReference type="SAM" id="MobiDB-lite"/>
    </source>
</evidence>
<comment type="caution">
    <text evidence="2">The sequence shown here is derived from an EMBL/GenBank/DDBJ whole genome shotgun (WGS) entry which is preliminary data.</text>
</comment>
<feature type="compositionally biased region" description="Basic and acidic residues" evidence="1">
    <location>
        <begin position="150"/>
        <end position="164"/>
    </location>
</feature>
<feature type="compositionally biased region" description="Low complexity" evidence="1">
    <location>
        <begin position="81"/>
        <end position="94"/>
    </location>
</feature>
<evidence type="ECO:0000313" key="3">
    <source>
        <dbReference type="Proteomes" id="UP000780801"/>
    </source>
</evidence>
<proteinExistence type="predicted"/>
<gene>
    <name evidence="2" type="ORF">BGW38_009550</name>
</gene>
<feature type="compositionally biased region" description="Acidic residues" evidence="1">
    <location>
        <begin position="1"/>
        <end position="21"/>
    </location>
</feature>
<keyword evidence="3" id="KW-1185">Reference proteome</keyword>
<feature type="compositionally biased region" description="Basic and acidic residues" evidence="1">
    <location>
        <begin position="22"/>
        <end position="32"/>
    </location>
</feature>
<dbReference type="EMBL" id="JAABOA010007088">
    <property type="protein sequence ID" value="KAF9550444.1"/>
    <property type="molecule type" value="Genomic_DNA"/>
</dbReference>
<feature type="compositionally biased region" description="Low complexity" evidence="1">
    <location>
        <begin position="61"/>
        <end position="71"/>
    </location>
</feature>
<feature type="region of interest" description="Disordered" evidence="1">
    <location>
        <begin position="1"/>
        <end position="94"/>
    </location>
</feature>
<accession>A0A9P6K7D2</accession>
<feature type="compositionally biased region" description="Polar residues" evidence="1">
    <location>
        <begin position="51"/>
        <end position="60"/>
    </location>
</feature>
<sequence>MDTNTGDDGDTGYDGDTDPNPDPDHDHDHDHYNNNNNNNNSPAILFHGDPCNTSLSSAFDSQPSNRSSSSSIDGWAPRARSSSVSSNGSNDSVNLDALIASGSDINEECLLDLEEADDVEWSSRELLNRKELQEQALANVASLDDPNEFDSDRYDPEHHWSDPD</sequence>
<feature type="non-terminal residue" evidence="2">
    <location>
        <position position="1"/>
    </location>
</feature>